<dbReference type="OrthoDB" id="9809084at2"/>
<comment type="subcellular location">
    <subcellularLocation>
        <location evidence="6">Cytoplasm</location>
    </subcellularLocation>
</comment>
<dbReference type="STRING" id="626887.J057_04165"/>
<comment type="caution">
    <text evidence="9">The sequence shown here is derived from an EMBL/GenBank/DDBJ whole genome shotgun (WGS) entry which is preliminary data.</text>
</comment>
<evidence type="ECO:0000256" key="1">
    <source>
        <dbReference type="ARBA" id="ARBA00022490"/>
    </source>
</evidence>
<dbReference type="PROSITE" id="PS50975">
    <property type="entry name" value="ATP_GRASP"/>
    <property type="match status" value="1"/>
</dbReference>
<dbReference type="PANTHER" id="PTHR46111:SF1">
    <property type="entry name" value="RIBOSOMAL RNA SMALL SUBUNIT METHYLTRANSFERASE I"/>
    <property type="match status" value="1"/>
</dbReference>
<dbReference type="PROSITE" id="PS01296">
    <property type="entry name" value="RSMI"/>
    <property type="match status" value="1"/>
</dbReference>
<evidence type="ECO:0000256" key="4">
    <source>
        <dbReference type="ARBA" id="ARBA00022679"/>
    </source>
</evidence>
<keyword evidence="3 6" id="KW-0489">Methyltransferase</keyword>
<evidence type="ECO:0000256" key="3">
    <source>
        <dbReference type="ARBA" id="ARBA00022603"/>
    </source>
</evidence>
<dbReference type="InterPro" id="IPR011761">
    <property type="entry name" value="ATP-grasp"/>
</dbReference>
<dbReference type="HAMAP" id="MF_01877">
    <property type="entry name" value="16SrRNA_methyltr_I"/>
    <property type="match status" value="1"/>
</dbReference>
<dbReference type="Pfam" id="PF23016">
    <property type="entry name" value="RsmI_C"/>
    <property type="match status" value="1"/>
</dbReference>
<dbReference type="SUPFAM" id="SSF53790">
    <property type="entry name" value="Tetrapyrrole methylase"/>
    <property type="match status" value="1"/>
</dbReference>
<keyword evidence="2 6" id="KW-0698">rRNA processing</keyword>
<organism evidence="9 10">
    <name type="scientific">Marinobacter nanhaiticus D15-8W</name>
    <dbReference type="NCBI Taxonomy" id="626887"/>
    <lineage>
        <taxon>Bacteria</taxon>
        <taxon>Pseudomonadati</taxon>
        <taxon>Pseudomonadota</taxon>
        <taxon>Gammaproteobacteria</taxon>
        <taxon>Pseudomonadales</taxon>
        <taxon>Marinobacteraceae</taxon>
        <taxon>Marinobacter</taxon>
    </lineage>
</organism>
<gene>
    <name evidence="6 9" type="primary">rsmI</name>
    <name evidence="9" type="ORF">J057_04165</name>
</gene>
<dbReference type="PATRIC" id="fig|626887.3.peg.821"/>
<dbReference type="GO" id="GO:0005737">
    <property type="term" value="C:cytoplasm"/>
    <property type="evidence" value="ECO:0007669"/>
    <property type="project" value="UniProtKB-SubCell"/>
</dbReference>
<evidence type="ECO:0000259" key="8">
    <source>
        <dbReference type="PROSITE" id="PS50975"/>
    </source>
</evidence>
<dbReference type="CDD" id="cd11648">
    <property type="entry name" value="RsmI"/>
    <property type="match status" value="1"/>
</dbReference>
<dbReference type="GO" id="GO:0005524">
    <property type="term" value="F:ATP binding"/>
    <property type="evidence" value="ECO:0007669"/>
    <property type="project" value="UniProtKB-UniRule"/>
</dbReference>
<dbReference type="GO" id="GO:0070677">
    <property type="term" value="F:rRNA (cytosine-2'-O-)-methyltransferase activity"/>
    <property type="evidence" value="ECO:0007669"/>
    <property type="project" value="UniProtKB-UniRule"/>
</dbReference>
<dbReference type="FunFam" id="3.30.950.10:FF:000002">
    <property type="entry name" value="Ribosomal RNA small subunit methyltransferase I"/>
    <property type="match status" value="1"/>
</dbReference>
<dbReference type="InterPro" id="IPR000878">
    <property type="entry name" value="4pyrrol_Mease"/>
</dbReference>
<dbReference type="EMBL" id="APLQ01000010">
    <property type="protein sequence ID" value="ENO16871.1"/>
    <property type="molecule type" value="Genomic_DNA"/>
</dbReference>
<reference evidence="9 10" key="1">
    <citation type="journal article" date="2013" name="Genome Announc.">
        <title>Genome Sequence of the Polycyclic Aromatic Hydrocarbon-Degrading Bacterium Strain Marinobacter nanhaiticus D15-8WT.</title>
        <authorList>
            <person name="Cui Z."/>
            <person name="Gao W."/>
            <person name="Li Q."/>
            <person name="Xu G."/>
            <person name="Zheng L."/>
        </authorList>
    </citation>
    <scope>NUCLEOTIDE SEQUENCE [LARGE SCALE GENOMIC DNA]</scope>
    <source>
        <strain evidence="9 10">D15-8W</strain>
    </source>
</reference>
<dbReference type="InterPro" id="IPR018063">
    <property type="entry name" value="SAM_MeTrfase_RsmI_CS"/>
</dbReference>
<dbReference type="InterPro" id="IPR053910">
    <property type="entry name" value="RsmI_HTH"/>
</dbReference>
<dbReference type="FunFam" id="3.40.1010.10:FF:000007">
    <property type="entry name" value="Ribosomal RNA small subunit methyltransferase I"/>
    <property type="match status" value="1"/>
</dbReference>
<dbReference type="Gene3D" id="3.40.1010.10">
    <property type="entry name" value="Cobalt-precorrin-4 Transmethylase, Domain 1"/>
    <property type="match status" value="1"/>
</dbReference>
<accession>N6WZ91</accession>
<comment type="catalytic activity">
    <reaction evidence="6">
        <text>cytidine(1402) in 16S rRNA + S-adenosyl-L-methionine = 2'-O-methylcytidine(1402) in 16S rRNA + S-adenosyl-L-homocysteine + H(+)</text>
        <dbReference type="Rhea" id="RHEA:42924"/>
        <dbReference type="Rhea" id="RHEA-COMP:10285"/>
        <dbReference type="Rhea" id="RHEA-COMP:10286"/>
        <dbReference type="ChEBI" id="CHEBI:15378"/>
        <dbReference type="ChEBI" id="CHEBI:57856"/>
        <dbReference type="ChEBI" id="CHEBI:59789"/>
        <dbReference type="ChEBI" id="CHEBI:74495"/>
        <dbReference type="ChEBI" id="CHEBI:82748"/>
        <dbReference type="EC" id="2.1.1.198"/>
    </reaction>
</comment>
<comment type="function">
    <text evidence="6">Catalyzes the 2'-O-methylation of the ribose of cytidine 1402 (C1402) in 16S rRNA.</text>
</comment>
<keyword evidence="7" id="KW-0067">ATP-binding</keyword>
<dbReference type="InterPro" id="IPR008189">
    <property type="entry name" value="rRNA_ssu_MeTfrase_I"/>
</dbReference>
<dbReference type="InterPro" id="IPR014776">
    <property type="entry name" value="4pyrrole_Mease_sub2"/>
</dbReference>
<comment type="similarity">
    <text evidence="6">Belongs to the methyltransferase superfamily. RsmI family.</text>
</comment>
<evidence type="ECO:0000313" key="9">
    <source>
        <dbReference type="EMBL" id="ENO16871.1"/>
    </source>
</evidence>
<evidence type="ECO:0000313" key="10">
    <source>
        <dbReference type="Proteomes" id="UP000013165"/>
    </source>
</evidence>
<sequence>MSLPGAATESGVLYIVATPIGNLGDISQRAADVLGGVDCIAAEDTRHSQRLLQALGIQKPLLALHEHNERERCGQVIDRLKSGESIALVSDAGTPLISDPGFVLVRAARAEGLRVTPVPGPSAIITALSAAGLPTHRFTFEGFLPTKRKARADALAALKKETRTLVFYEAPHRVRETMAEISAVMGGDREVVLARELTKTFETFYSGTASEVEVLLGTDDYAERGEYVVMVAGAQAETDEAAVVDADRLLEVLLAELPVKVSAKMASEVTGLSRNELYQRALALKSNSDR</sequence>
<keyword evidence="10" id="KW-1185">Reference proteome</keyword>
<protein>
    <recommendedName>
        <fullName evidence="6">Ribosomal RNA small subunit methyltransferase I</fullName>
        <ecNumber evidence="6">2.1.1.198</ecNumber>
    </recommendedName>
    <alternativeName>
        <fullName evidence="6">16S rRNA 2'-O-ribose C1402 methyltransferase</fullName>
    </alternativeName>
    <alternativeName>
        <fullName evidence="6">rRNA (cytidine-2'-O-)-methyltransferase RsmI</fullName>
    </alternativeName>
</protein>
<evidence type="ECO:0000256" key="5">
    <source>
        <dbReference type="ARBA" id="ARBA00022691"/>
    </source>
</evidence>
<dbReference type="PANTHER" id="PTHR46111">
    <property type="entry name" value="RIBOSOMAL RNA SMALL SUBUNIT METHYLTRANSFERASE I"/>
    <property type="match status" value="1"/>
</dbReference>
<keyword evidence="5 6" id="KW-0949">S-adenosyl-L-methionine</keyword>
<feature type="domain" description="ATP-grasp" evidence="8">
    <location>
        <begin position="49"/>
        <end position="283"/>
    </location>
</feature>
<dbReference type="PIRSF" id="PIRSF005917">
    <property type="entry name" value="MTase_YraL"/>
    <property type="match status" value="1"/>
</dbReference>
<dbReference type="HOGENOM" id="CLU_044779_2_0_6"/>
<evidence type="ECO:0000256" key="6">
    <source>
        <dbReference type="HAMAP-Rule" id="MF_01877"/>
    </source>
</evidence>
<dbReference type="eggNOG" id="COG0313">
    <property type="taxonomic scope" value="Bacteria"/>
</dbReference>
<dbReference type="Proteomes" id="UP000013165">
    <property type="component" value="Unassembled WGS sequence"/>
</dbReference>
<keyword evidence="4 6" id="KW-0808">Transferase</keyword>
<dbReference type="GO" id="GO:0046872">
    <property type="term" value="F:metal ion binding"/>
    <property type="evidence" value="ECO:0007669"/>
    <property type="project" value="InterPro"/>
</dbReference>
<keyword evidence="7" id="KW-0547">Nucleotide-binding</keyword>
<dbReference type="InterPro" id="IPR035996">
    <property type="entry name" value="4pyrrol_Methylase_sf"/>
</dbReference>
<evidence type="ECO:0000256" key="2">
    <source>
        <dbReference type="ARBA" id="ARBA00022552"/>
    </source>
</evidence>
<dbReference type="NCBIfam" id="TIGR00096">
    <property type="entry name" value="16S rRNA (cytidine(1402)-2'-O)-methyltransferase"/>
    <property type="match status" value="1"/>
</dbReference>
<evidence type="ECO:0000256" key="7">
    <source>
        <dbReference type="PROSITE-ProRule" id="PRU00409"/>
    </source>
</evidence>
<proteinExistence type="inferred from homology"/>
<dbReference type="InterPro" id="IPR014777">
    <property type="entry name" value="4pyrrole_Mease_sub1"/>
</dbReference>
<dbReference type="Gene3D" id="3.30.950.10">
    <property type="entry name" value="Methyltransferase, Cobalt-precorrin-4 Transmethylase, Domain 2"/>
    <property type="match status" value="1"/>
</dbReference>
<name>N6WZ91_9GAMM</name>
<dbReference type="Pfam" id="PF00590">
    <property type="entry name" value="TP_methylase"/>
    <property type="match status" value="1"/>
</dbReference>
<dbReference type="RefSeq" id="WP_004583381.1">
    <property type="nucleotide sequence ID" value="NZ_AP028878.1"/>
</dbReference>
<dbReference type="AlphaFoldDB" id="N6WZ91"/>
<dbReference type="EC" id="2.1.1.198" evidence="6"/>
<keyword evidence="1 6" id="KW-0963">Cytoplasm</keyword>